<feature type="coiled-coil region" evidence="1">
    <location>
        <begin position="74"/>
        <end position="104"/>
    </location>
</feature>
<feature type="compositionally biased region" description="Polar residues" evidence="2">
    <location>
        <begin position="1"/>
        <end position="19"/>
    </location>
</feature>
<comment type="caution">
    <text evidence="3">The sequence shown here is derived from an EMBL/GenBank/DDBJ whole genome shotgun (WGS) entry which is preliminary data.</text>
</comment>
<sequence>MSLLRSPTESTSRGGSQPDLSKLRMDETAISQITYRKRKQPELEREDLTSEFVKFRTEIIATLSGFMEKQTLIMNKISDDVSVIKDEIKKLQKATNDLVSEQTKIKSDIADLKVANTETNTKFDNLATDVQNLKETSLMSLMSRNTTCEDIVTELHEREVRSKNIIIMGIPEAAGNREDRTEADSKEVNKIIKLAFPECPEPIRIHRIGRYKLEKNRAIKVCFPTQETAIKIIRNKSAIKEHIKIYHDQTLYQQQYMKKLVEELQQRIKNGETNIKIKYIRGAPKIIKEIPKNLKQ</sequence>
<keyword evidence="4" id="KW-1185">Reference proteome</keyword>
<proteinExistence type="predicted"/>
<protein>
    <recommendedName>
        <fullName evidence="5">L1 transposable element RRM domain-containing protein</fullName>
    </recommendedName>
</protein>
<dbReference type="AlphaFoldDB" id="A0AAU9U458"/>
<accession>A0AAU9U458</accession>
<gene>
    <name evidence="3" type="ORF">EEDITHA_LOCUS9566</name>
</gene>
<reference evidence="3" key="1">
    <citation type="submission" date="2022-03" db="EMBL/GenBank/DDBJ databases">
        <authorList>
            <person name="Tunstrom K."/>
        </authorList>
    </citation>
    <scope>NUCLEOTIDE SEQUENCE</scope>
</reference>
<evidence type="ECO:0008006" key="5">
    <source>
        <dbReference type="Google" id="ProtNLM"/>
    </source>
</evidence>
<evidence type="ECO:0000256" key="2">
    <source>
        <dbReference type="SAM" id="MobiDB-lite"/>
    </source>
</evidence>
<name>A0AAU9U458_EUPED</name>
<keyword evidence="1" id="KW-0175">Coiled coil</keyword>
<organism evidence="3 4">
    <name type="scientific">Euphydryas editha</name>
    <name type="common">Edith's checkerspot</name>
    <dbReference type="NCBI Taxonomy" id="104508"/>
    <lineage>
        <taxon>Eukaryota</taxon>
        <taxon>Metazoa</taxon>
        <taxon>Ecdysozoa</taxon>
        <taxon>Arthropoda</taxon>
        <taxon>Hexapoda</taxon>
        <taxon>Insecta</taxon>
        <taxon>Pterygota</taxon>
        <taxon>Neoptera</taxon>
        <taxon>Endopterygota</taxon>
        <taxon>Lepidoptera</taxon>
        <taxon>Glossata</taxon>
        <taxon>Ditrysia</taxon>
        <taxon>Papilionoidea</taxon>
        <taxon>Nymphalidae</taxon>
        <taxon>Nymphalinae</taxon>
        <taxon>Euphydryas</taxon>
    </lineage>
</organism>
<evidence type="ECO:0000256" key="1">
    <source>
        <dbReference type="SAM" id="Coils"/>
    </source>
</evidence>
<evidence type="ECO:0000313" key="3">
    <source>
        <dbReference type="EMBL" id="CAH2093958.1"/>
    </source>
</evidence>
<dbReference type="Proteomes" id="UP001153954">
    <property type="component" value="Unassembled WGS sequence"/>
</dbReference>
<feature type="region of interest" description="Disordered" evidence="2">
    <location>
        <begin position="1"/>
        <end position="23"/>
    </location>
</feature>
<dbReference type="EMBL" id="CAKOGL010000013">
    <property type="protein sequence ID" value="CAH2093958.1"/>
    <property type="molecule type" value="Genomic_DNA"/>
</dbReference>
<evidence type="ECO:0000313" key="4">
    <source>
        <dbReference type="Proteomes" id="UP001153954"/>
    </source>
</evidence>